<evidence type="ECO:0000313" key="4">
    <source>
        <dbReference type="Proteomes" id="UP000432015"/>
    </source>
</evidence>
<organism evidence="3 4">
    <name type="scientific">Actinomadura litoris</name>
    <dbReference type="NCBI Taxonomy" id="2678616"/>
    <lineage>
        <taxon>Bacteria</taxon>
        <taxon>Bacillati</taxon>
        <taxon>Actinomycetota</taxon>
        <taxon>Actinomycetes</taxon>
        <taxon>Streptosporangiales</taxon>
        <taxon>Thermomonosporaceae</taxon>
        <taxon>Actinomadura</taxon>
    </lineage>
</organism>
<dbReference type="AlphaFoldDB" id="A0A7K1L148"/>
<feature type="region of interest" description="Disordered" evidence="1">
    <location>
        <begin position="1"/>
        <end position="23"/>
    </location>
</feature>
<keyword evidence="2" id="KW-0812">Transmembrane</keyword>
<evidence type="ECO:0000256" key="1">
    <source>
        <dbReference type="SAM" id="MobiDB-lite"/>
    </source>
</evidence>
<keyword evidence="2" id="KW-1133">Transmembrane helix</keyword>
<accession>A0A7K1L148</accession>
<keyword evidence="4" id="KW-1185">Reference proteome</keyword>
<reference evidence="3 4" key="1">
    <citation type="submission" date="2019-11" db="EMBL/GenBank/DDBJ databases">
        <authorList>
            <person name="Cao P."/>
        </authorList>
    </citation>
    <scope>NUCLEOTIDE SEQUENCE [LARGE SCALE GENOMIC DNA]</scope>
    <source>
        <strain evidence="3 4">NEAU-AAG5</strain>
    </source>
</reference>
<comment type="caution">
    <text evidence="3">The sequence shown here is derived from an EMBL/GenBank/DDBJ whole genome shotgun (WGS) entry which is preliminary data.</text>
</comment>
<feature type="transmembrane region" description="Helical" evidence="2">
    <location>
        <begin position="51"/>
        <end position="74"/>
    </location>
</feature>
<gene>
    <name evidence="3" type="ORF">GNZ18_16355</name>
</gene>
<evidence type="ECO:0008006" key="5">
    <source>
        <dbReference type="Google" id="ProtNLM"/>
    </source>
</evidence>
<dbReference type="EMBL" id="WOFH01000005">
    <property type="protein sequence ID" value="MUN38168.1"/>
    <property type="molecule type" value="Genomic_DNA"/>
</dbReference>
<proteinExistence type="predicted"/>
<dbReference type="Proteomes" id="UP000432015">
    <property type="component" value="Unassembled WGS sequence"/>
</dbReference>
<protein>
    <recommendedName>
        <fullName evidence="5">CU044_5270 family protein</fullName>
    </recommendedName>
</protein>
<evidence type="ECO:0000313" key="3">
    <source>
        <dbReference type="EMBL" id="MUN38168.1"/>
    </source>
</evidence>
<name>A0A7K1L148_9ACTN</name>
<dbReference type="RefSeq" id="WP_156217313.1">
    <property type="nucleotide sequence ID" value="NZ_WOFH01000005.1"/>
</dbReference>
<keyword evidence="2" id="KW-0472">Membrane</keyword>
<evidence type="ECO:0000256" key="2">
    <source>
        <dbReference type="SAM" id="Phobius"/>
    </source>
</evidence>
<sequence length="401" mass="42223">MNRNEMDQVRGLLGDPPAPSARTTNKALTMLEDEMAGRTAGRRARTGRRRIAWPVGLGAGLVAAGAAAAVAIALTGQGPAGPSGSPEAAGNVDLNKQAVLAAAAKVERTPVGEYWYSDRIDGQSYVVRAKTGSYAIVGAASESFHWAGMKKGDGEAYYGRDLPARPLTKRDGALWRKAGSPSSFRVWSNDHYATYAAKGTNWTSSGPGVGLDPRGGGEFLGKPVEEWRNLPTDPAKLAERFLSEQEMRRAGGPAGKALKLRDSASASGGIWRTASILGGTPVPPKVRAGLMRALAGHRGITAIGEATDPLGRRGVALASAERTATITGEWGTPKDHQGTYASRTVIVFDEKTGDVLSVQDTLTKPGGPYAEMGPGFVINYVAIRSTGWSDTKRQPPAEQPF</sequence>